<feature type="transmembrane region" description="Helical" evidence="1">
    <location>
        <begin position="55"/>
        <end position="77"/>
    </location>
</feature>
<proteinExistence type="predicted"/>
<accession>A0A087MGR2</accession>
<evidence type="ECO:0008006" key="4">
    <source>
        <dbReference type="Google" id="ProtNLM"/>
    </source>
</evidence>
<gene>
    <name evidence="2" type="ORF">N788_05835</name>
</gene>
<sequence>MSAPFRWLRKSLDVGRRNPKALFGAIAFVILMVVAITMVQMFLQVAAQPSMTGLMVVMAVMTLVNWVALPPLLGGLFRVIDATDRGLPVAASDVFNAYGKGQGGKRLILTSLIYSLAYLALAALLLLTPIGQFFREYFTIALATPPGGEPDVAALQVLFENTSPATFLWLPVLAIVLATWVHAQMLAMATAALREVDVATAVVAGALAALRNFLPLLGFILVLGIVGFFGGMLVLLLLGLIMTLLAMVSPVLVVLVVVPLMILVMLGVYALMFAFYYHGWREIFGLADETGASPQEGTVEA</sequence>
<dbReference type="STRING" id="1121014.N788_05835"/>
<feature type="transmembrane region" description="Helical" evidence="1">
    <location>
        <begin position="21"/>
        <end position="43"/>
    </location>
</feature>
<evidence type="ECO:0000256" key="1">
    <source>
        <dbReference type="SAM" id="Phobius"/>
    </source>
</evidence>
<evidence type="ECO:0000313" key="2">
    <source>
        <dbReference type="EMBL" id="KFL36065.1"/>
    </source>
</evidence>
<name>A0A087MGR2_9GAMM</name>
<comment type="caution">
    <text evidence="2">The sequence shown here is derived from an EMBL/GenBank/DDBJ whole genome shotgun (WGS) entry which is preliminary data.</text>
</comment>
<keyword evidence="1" id="KW-0472">Membrane</keyword>
<dbReference type="EMBL" id="AVCJ01000034">
    <property type="protein sequence ID" value="KFL36065.1"/>
    <property type="molecule type" value="Genomic_DNA"/>
</dbReference>
<keyword evidence="3" id="KW-1185">Reference proteome</keyword>
<dbReference type="PATRIC" id="fig|1121014.3.peg.2072"/>
<reference evidence="2 3" key="2">
    <citation type="journal article" date="2015" name="Stand. Genomic Sci.">
        <title>High quality draft genomic sequence of Arenimonas donghaensis DSM 18148(T).</title>
        <authorList>
            <person name="Chen F."/>
            <person name="Wang H."/>
            <person name="Cao Y."/>
            <person name="Li X."/>
            <person name="Wang G."/>
        </authorList>
    </citation>
    <scope>NUCLEOTIDE SEQUENCE [LARGE SCALE GENOMIC DNA]</scope>
    <source>
        <strain evidence="2 3">HO3-R19</strain>
    </source>
</reference>
<feature type="transmembrane region" description="Helical" evidence="1">
    <location>
        <begin position="252"/>
        <end position="277"/>
    </location>
</feature>
<keyword evidence="1" id="KW-1133">Transmembrane helix</keyword>
<dbReference type="AlphaFoldDB" id="A0A087MGR2"/>
<feature type="transmembrane region" description="Helical" evidence="1">
    <location>
        <begin position="167"/>
        <end position="189"/>
    </location>
</feature>
<evidence type="ECO:0000313" key="3">
    <source>
        <dbReference type="Proteomes" id="UP000029085"/>
    </source>
</evidence>
<reference evidence="3" key="1">
    <citation type="submission" date="2013-08" db="EMBL/GenBank/DDBJ databases">
        <title>Genome sequencing of Arenimonas donghaensis.</title>
        <authorList>
            <person name="Chen F."/>
            <person name="Wang G."/>
        </authorList>
    </citation>
    <scope>NUCLEOTIDE SEQUENCE [LARGE SCALE GENOMIC DNA]</scope>
    <source>
        <strain evidence="3">HO3-R19</strain>
    </source>
</reference>
<dbReference type="Proteomes" id="UP000029085">
    <property type="component" value="Unassembled WGS sequence"/>
</dbReference>
<protein>
    <recommendedName>
        <fullName evidence="4">Glycerophosphoryl diester phosphodiesterase membrane domain-containing protein</fullName>
    </recommendedName>
</protein>
<feature type="transmembrane region" description="Helical" evidence="1">
    <location>
        <begin position="220"/>
        <end position="245"/>
    </location>
</feature>
<organism evidence="2 3">
    <name type="scientific">Arenimonas donghaensis DSM 18148 = HO3-R19</name>
    <dbReference type="NCBI Taxonomy" id="1121014"/>
    <lineage>
        <taxon>Bacteria</taxon>
        <taxon>Pseudomonadati</taxon>
        <taxon>Pseudomonadota</taxon>
        <taxon>Gammaproteobacteria</taxon>
        <taxon>Lysobacterales</taxon>
        <taxon>Lysobacteraceae</taxon>
        <taxon>Arenimonas</taxon>
    </lineage>
</organism>
<keyword evidence="1" id="KW-0812">Transmembrane</keyword>
<feature type="transmembrane region" description="Helical" evidence="1">
    <location>
        <begin position="107"/>
        <end position="127"/>
    </location>
</feature>